<sequence>MDQVLLCLDSGTTAVKAAAFDGQGRMVASAECPNGALRREGARVEQDMVVTRAEAFAVLRDCVAQLSAPVAGLVLTGQGDGLWPVDAAGQPVGRALTWLDGRARGLVTELAPALDAVQAITGSRPTAASASLQLLWLQRNEPDRFARIAHALRLKEWLFLSLTGRIAGEPTAALPVWGRWRDGQMSAGVEQALGLTRGLALLPEFQPVGSCRAGLAADIGLPRGLPVLLGPGDVQSTLIGLGLGSRAGVTRASIFGTSSIHACLHLDPAAMAAPPPGAMVQQFALGSGWLCFHPSFNGATLLQHVARQFSDLPASAPPCYSGLILHPFFEPGGERSPWTDPHATGAVLGLTAATTPGEIAWAGREALAFVARHSHALLGSGPGALSLGGGLAGDRHFAEFLAAATGYEVQLSPGGHAGLRGLAAIGARFLLGEELDTIAARWIGAQAETVGPQPAEITRYATQKYGVFAALVEAMRPHWPALADLRSEAETLSRRAV</sequence>
<dbReference type="PANTHER" id="PTHR43095">
    <property type="entry name" value="SUGAR KINASE"/>
    <property type="match status" value="1"/>
</dbReference>
<comment type="similarity">
    <text evidence="1">Belongs to the FGGY kinase family.</text>
</comment>
<evidence type="ECO:0000256" key="1">
    <source>
        <dbReference type="ARBA" id="ARBA00009156"/>
    </source>
</evidence>
<evidence type="ECO:0000313" key="7">
    <source>
        <dbReference type="Proteomes" id="UP000477083"/>
    </source>
</evidence>
<evidence type="ECO:0000256" key="3">
    <source>
        <dbReference type="ARBA" id="ARBA00022777"/>
    </source>
</evidence>
<dbReference type="EMBL" id="WWNR01000001">
    <property type="protein sequence ID" value="MZQ87684.1"/>
    <property type="molecule type" value="Genomic_DNA"/>
</dbReference>
<evidence type="ECO:0000259" key="4">
    <source>
        <dbReference type="Pfam" id="PF00370"/>
    </source>
</evidence>
<dbReference type="RefSeq" id="WP_161342519.1">
    <property type="nucleotide sequence ID" value="NZ_BMGW01000001.1"/>
</dbReference>
<keyword evidence="3 6" id="KW-0418">Kinase</keyword>
<dbReference type="OrthoDB" id="9805576at2"/>
<gene>
    <name evidence="6" type="ORF">GS660_01075</name>
</gene>
<dbReference type="InterPro" id="IPR000577">
    <property type="entry name" value="Carb_kinase_FGGY"/>
</dbReference>
<dbReference type="GO" id="GO:0016301">
    <property type="term" value="F:kinase activity"/>
    <property type="evidence" value="ECO:0007669"/>
    <property type="project" value="UniProtKB-KW"/>
</dbReference>
<dbReference type="InterPro" id="IPR043129">
    <property type="entry name" value="ATPase_NBD"/>
</dbReference>
<dbReference type="SUPFAM" id="SSF53067">
    <property type="entry name" value="Actin-like ATPase domain"/>
    <property type="match status" value="2"/>
</dbReference>
<dbReference type="AlphaFoldDB" id="A0A6L8VBP9"/>
<feature type="domain" description="Carbohydrate kinase FGGY N-terminal" evidence="4">
    <location>
        <begin position="5"/>
        <end position="240"/>
    </location>
</feature>
<dbReference type="Gene3D" id="3.30.420.40">
    <property type="match status" value="2"/>
</dbReference>
<reference evidence="6 7" key="1">
    <citation type="submission" date="2020-01" db="EMBL/GenBank/DDBJ databases">
        <title>Frigidibacter albus SP32T (=CGMCC 1.13995T).</title>
        <authorList>
            <person name="Liao X."/>
        </authorList>
    </citation>
    <scope>NUCLEOTIDE SEQUENCE [LARGE SCALE GENOMIC DNA]</scope>
    <source>
        <strain evidence="6 7">SP32</strain>
    </source>
</reference>
<dbReference type="Pfam" id="PF02782">
    <property type="entry name" value="FGGY_C"/>
    <property type="match status" value="1"/>
</dbReference>
<keyword evidence="2" id="KW-0808">Transferase</keyword>
<dbReference type="InterPro" id="IPR018485">
    <property type="entry name" value="FGGY_C"/>
</dbReference>
<dbReference type="GO" id="GO:0005975">
    <property type="term" value="P:carbohydrate metabolic process"/>
    <property type="evidence" value="ECO:0007669"/>
    <property type="project" value="InterPro"/>
</dbReference>
<dbReference type="Pfam" id="PF00370">
    <property type="entry name" value="FGGY_N"/>
    <property type="match status" value="1"/>
</dbReference>
<dbReference type="InterPro" id="IPR050406">
    <property type="entry name" value="FGGY_Carb_Kinase"/>
</dbReference>
<dbReference type="PIRSF" id="PIRSF000538">
    <property type="entry name" value="GlpK"/>
    <property type="match status" value="1"/>
</dbReference>
<keyword evidence="7" id="KW-1185">Reference proteome</keyword>
<feature type="domain" description="Carbohydrate kinase FGGY C-terminal" evidence="5">
    <location>
        <begin position="309"/>
        <end position="428"/>
    </location>
</feature>
<name>A0A6L8VBP9_9RHOB</name>
<comment type="caution">
    <text evidence="6">The sequence shown here is derived from an EMBL/GenBank/DDBJ whole genome shotgun (WGS) entry which is preliminary data.</text>
</comment>
<dbReference type="PANTHER" id="PTHR43095:SF5">
    <property type="entry name" value="XYLULOSE KINASE"/>
    <property type="match status" value="1"/>
</dbReference>
<evidence type="ECO:0000256" key="2">
    <source>
        <dbReference type="ARBA" id="ARBA00022679"/>
    </source>
</evidence>
<evidence type="ECO:0000259" key="5">
    <source>
        <dbReference type="Pfam" id="PF02782"/>
    </source>
</evidence>
<protein>
    <submittedName>
        <fullName evidence="6">Carbohydrate kinase</fullName>
    </submittedName>
</protein>
<organism evidence="6 7">
    <name type="scientific">Frigidibacter albus</name>
    <dbReference type="NCBI Taxonomy" id="1465486"/>
    <lineage>
        <taxon>Bacteria</taxon>
        <taxon>Pseudomonadati</taxon>
        <taxon>Pseudomonadota</taxon>
        <taxon>Alphaproteobacteria</taxon>
        <taxon>Rhodobacterales</taxon>
        <taxon>Paracoccaceae</taxon>
        <taxon>Frigidibacter</taxon>
    </lineage>
</organism>
<dbReference type="Proteomes" id="UP000477083">
    <property type="component" value="Unassembled WGS sequence"/>
</dbReference>
<dbReference type="InterPro" id="IPR018484">
    <property type="entry name" value="FGGY_N"/>
</dbReference>
<accession>A0A6L8VBP9</accession>
<proteinExistence type="inferred from homology"/>
<evidence type="ECO:0000313" key="6">
    <source>
        <dbReference type="EMBL" id="MZQ87684.1"/>
    </source>
</evidence>